<accession>A0ABQ5K5W9</accession>
<keyword evidence="1" id="KW-0812">Transmembrane</keyword>
<feature type="transmembrane region" description="Helical" evidence="1">
    <location>
        <begin position="15"/>
        <end position="33"/>
    </location>
</feature>
<dbReference type="EMBL" id="BQXS01012560">
    <property type="protein sequence ID" value="GKT25023.1"/>
    <property type="molecule type" value="Genomic_DNA"/>
</dbReference>
<dbReference type="Proteomes" id="UP001057375">
    <property type="component" value="Unassembled WGS sequence"/>
</dbReference>
<organism evidence="2 3">
    <name type="scientific">Aduncisulcus paluster</name>
    <dbReference type="NCBI Taxonomy" id="2918883"/>
    <lineage>
        <taxon>Eukaryota</taxon>
        <taxon>Metamonada</taxon>
        <taxon>Carpediemonas-like organisms</taxon>
        <taxon>Aduncisulcus</taxon>
    </lineage>
</organism>
<name>A0ABQ5K5W9_9EUKA</name>
<reference evidence="2" key="1">
    <citation type="submission" date="2022-03" db="EMBL/GenBank/DDBJ databases">
        <title>Draft genome sequence of Aduncisulcus paluster, a free-living microaerophilic Fornicata.</title>
        <authorList>
            <person name="Yuyama I."/>
            <person name="Kume K."/>
            <person name="Tamura T."/>
            <person name="Inagaki Y."/>
            <person name="Hashimoto T."/>
        </authorList>
    </citation>
    <scope>NUCLEOTIDE SEQUENCE</scope>
    <source>
        <strain evidence="2">NY0171</strain>
    </source>
</reference>
<keyword evidence="1" id="KW-0472">Membrane</keyword>
<keyword evidence="3" id="KW-1185">Reference proteome</keyword>
<evidence type="ECO:0000313" key="2">
    <source>
        <dbReference type="EMBL" id="GKT25023.1"/>
    </source>
</evidence>
<protein>
    <submittedName>
        <fullName evidence="2">Uncharacterized protein</fullName>
    </submittedName>
</protein>
<keyword evidence="1" id="KW-1133">Transmembrane helix</keyword>
<evidence type="ECO:0000256" key="1">
    <source>
        <dbReference type="SAM" id="Phobius"/>
    </source>
</evidence>
<proteinExistence type="predicted"/>
<sequence length="617" mass="69480">PPIQVSRFSPDSKSIIVGTFIYSNAFVFSLEAGKFKIRPNIYPFDIIPPLYTGRYVFDGGWVDNERFFILSISLDDESSQNDRKYRDNSLSKYFQTVMREEAKKMSGAEGLASAGMSPTLIALSKMFLNDMDTVHLFDKSGRILGVISPDVTRKGKKKGNNEISDVGCISLTLCKNLEQIKGEDLGSEEKELEGCEKKTKEEKQSLNDNHNIYPMCLYGTEQGNVYYFDWEKSLIKSKPDDNGMTFVWICVGFVVVLVLGLTIYDVVYSGNSFSIPIPRDADNILNPAFPTIEARNETKEEGDEKYDTSIDAQNMLKGGRENYADFTHISIPFSSASYIKGAYICHGGRSPSKHLIFTFTSSTGEKTSKQYNFPDWRGCHWWLLPIDLADVVLCEITGRGREGECFAIQSLVFFREETADETLGRETREHLLERLWSIESPHVKAEFVKEADSKSLGRILFPFHVEGKVDTVSKESKLYDVSCDAQIMLKGGKSALEISHLSIPFSSPSLMKGAYICVDNAWSSPSLLFTFTFSDGRKTSRVFEFSNPGFGFGVKYGWYFLPFGFDHADIKLDVISCDIEGKGQWGEKTSRTFFIFSLVFVKPDDIVAGEGEEEEEK</sequence>
<feature type="transmembrane region" description="Helical" evidence="1">
    <location>
        <begin position="245"/>
        <end position="264"/>
    </location>
</feature>
<feature type="non-terminal residue" evidence="2">
    <location>
        <position position="1"/>
    </location>
</feature>
<comment type="caution">
    <text evidence="2">The sequence shown here is derived from an EMBL/GenBank/DDBJ whole genome shotgun (WGS) entry which is preliminary data.</text>
</comment>
<gene>
    <name evidence="2" type="ORF">ADUPG1_012911</name>
</gene>
<evidence type="ECO:0000313" key="3">
    <source>
        <dbReference type="Proteomes" id="UP001057375"/>
    </source>
</evidence>